<evidence type="ECO:0000256" key="2">
    <source>
        <dbReference type="ARBA" id="ARBA00012438"/>
    </source>
</evidence>
<dbReference type="Proteomes" id="UP000232883">
    <property type="component" value="Chromosome"/>
</dbReference>
<dbReference type="SMART" id="SM00448">
    <property type="entry name" value="REC"/>
    <property type="match status" value="1"/>
</dbReference>
<dbReference type="InterPro" id="IPR036097">
    <property type="entry name" value="HisK_dim/P_sf"/>
</dbReference>
<dbReference type="PROSITE" id="PS01124">
    <property type="entry name" value="HTH_ARAC_FAMILY_2"/>
    <property type="match status" value="1"/>
</dbReference>
<dbReference type="Pfam" id="PF02518">
    <property type="entry name" value="HATPase_c"/>
    <property type="match status" value="1"/>
</dbReference>
<dbReference type="PRINTS" id="PR00344">
    <property type="entry name" value="BCTRLSENSOR"/>
</dbReference>
<dbReference type="InterPro" id="IPR003594">
    <property type="entry name" value="HATPase_dom"/>
</dbReference>
<dbReference type="Pfam" id="PF12833">
    <property type="entry name" value="HTH_18"/>
    <property type="match status" value="1"/>
</dbReference>
<dbReference type="PANTHER" id="PTHR43547:SF2">
    <property type="entry name" value="HYBRID SIGNAL TRANSDUCTION HISTIDINE KINASE C"/>
    <property type="match status" value="1"/>
</dbReference>
<dbReference type="Gene3D" id="2.60.120.260">
    <property type="entry name" value="Galactose-binding domain-like"/>
    <property type="match status" value="1"/>
</dbReference>
<dbReference type="InterPro" id="IPR011006">
    <property type="entry name" value="CheY-like_superfamily"/>
</dbReference>
<feature type="transmembrane region" description="Helical" evidence="14">
    <location>
        <begin position="258"/>
        <end position="280"/>
    </location>
</feature>
<feature type="transmembrane region" description="Helical" evidence="14">
    <location>
        <begin position="408"/>
        <end position="426"/>
    </location>
</feature>
<feature type="modified residue" description="4-aspartylphosphate" evidence="12">
    <location>
        <position position="805"/>
    </location>
</feature>
<dbReference type="InterPro" id="IPR008979">
    <property type="entry name" value="Galactose-bd-like_sf"/>
</dbReference>
<dbReference type="GO" id="GO:0000155">
    <property type="term" value="F:phosphorelay sensor kinase activity"/>
    <property type="evidence" value="ECO:0007669"/>
    <property type="project" value="InterPro"/>
</dbReference>
<feature type="transmembrane region" description="Helical" evidence="14">
    <location>
        <begin position="320"/>
        <end position="338"/>
    </location>
</feature>
<dbReference type="SUPFAM" id="SSF47384">
    <property type="entry name" value="Homodimeric domain of signal transducing histidine kinase"/>
    <property type="match status" value="1"/>
</dbReference>
<dbReference type="AlphaFoldDB" id="A0A2K8YWV9"/>
<dbReference type="SUPFAM" id="SSF52172">
    <property type="entry name" value="CheY-like"/>
    <property type="match status" value="1"/>
</dbReference>
<dbReference type="CDD" id="cd17574">
    <property type="entry name" value="REC_OmpR"/>
    <property type="match status" value="1"/>
</dbReference>
<evidence type="ECO:0000256" key="9">
    <source>
        <dbReference type="ARBA" id="ARBA00023015"/>
    </source>
</evidence>
<dbReference type="GO" id="GO:0005524">
    <property type="term" value="F:ATP binding"/>
    <property type="evidence" value="ECO:0007669"/>
    <property type="project" value="UniProtKB-KW"/>
</dbReference>
<dbReference type="Gene3D" id="1.10.287.130">
    <property type="match status" value="1"/>
</dbReference>
<evidence type="ECO:0000259" key="16">
    <source>
        <dbReference type="PROSITE" id="PS50109"/>
    </source>
</evidence>
<dbReference type="InterPro" id="IPR005467">
    <property type="entry name" value="His_kinase_dom"/>
</dbReference>
<dbReference type="Gene3D" id="3.40.50.2300">
    <property type="match status" value="1"/>
</dbReference>
<dbReference type="PROSITE" id="PS50109">
    <property type="entry name" value="HIS_KIN"/>
    <property type="match status" value="1"/>
</dbReference>
<dbReference type="InterPro" id="IPR009057">
    <property type="entry name" value="Homeodomain-like_sf"/>
</dbReference>
<dbReference type="InterPro" id="IPR001789">
    <property type="entry name" value="Sig_transdc_resp-reg_receiver"/>
</dbReference>
<gene>
    <name evidence="18" type="ORF">CWM47_09795</name>
</gene>
<keyword evidence="13" id="KW-0175">Coiled coil</keyword>
<keyword evidence="14" id="KW-1133">Transmembrane helix</keyword>
<evidence type="ECO:0000256" key="5">
    <source>
        <dbReference type="ARBA" id="ARBA00022741"/>
    </source>
</evidence>
<feature type="transmembrane region" description="Helical" evidence="14">
    <location>
        <begin position="231"/>
        <end position="251"/>
    </location>
</feature>
<comment type="catalytic activity">
    <reaction evidence="1">
        <text>ATP + protein L-histidine = ADP + protein N-phospho-L-histidine.</text>
        <dbReference type="EC" id="2.7.13.3"/>
    </reaction>
</comment>
<feature type="domain" description="Response regulatory" evidence="17">
    <location>
        <begin position="757"/>
        <end position="872"/>
    </location>
</feature>
<dbReference type="EC" id="2.7.13.3" evidence="2"/>
<dbReference type="PROSITE" id="PS50110">
    <property type="entry name" value="RESPONSE_REGULATORY"/>
    <property type="match status" value="1"/>
</dbReference>
<dbReference type="SUPFAM" id="SSF49785">
    <property type="entry name" value="Galactose-binding domain-like"/>
    <property type="match status" value="1"/>
</dbReference>
<dbReference type="Pfam" id="PF00512">
    <property type="entry name" value="HisKA"/>
    <property type="match status" value="1"/>
</dbReference>
<evidence type="ECO:0000256" key="8">
    <source>
        <dbReference type="ARBA" id="ARBA00023012"/>
    </source>
</evidence>
<dbReference type="EMBL" id="CP025096">
    <property type="protein sequence ID" value="AUD02083.1"/>
    <property type="molecule type" value="Genomic_DNA"/>
</dbReference>
<keyword evidence="11" id="KW-0804">Transcription</keyword>
<dbReference type="Gene3D" id="3.30.565.10">
    <property type="entry name" value="Histidine kinase-like ATPase, C-terminal domain"/>
    <property type="match status" value="1"/>
</dbReference>
<dbReference type="SUPFAM" id="SSF46689">
    <property type="entry name" value="Homeodomain-like"/>
    <property type="match status" value="1"/>
</dbReference>
<keyword evidence="8" id="KW-0902">Two-component regulatory system</keyword>
<dbReference type="CDD" id="cd00082">
    <property type="entry name" value="HisKA"/>
    <property type="match status" value="1"/>
</dbReference>
<evidence type="ECO:0000256" key="7">
    <source>
        <dbReference type="ARBA" id="ARBA00022840"/>
    </source>
</evidence>
<keyword evidence="14" id="KW-0812">Transmembrane</keyword>
<dbReference type="InterPro" id="IPR018062">
    <property type="entry name" value="HTH_AraC-typ_CS"/>
</dbReference>
<feature type="domain" description="Histidine kinase" evidence="16">
    <location>
        <begin position="499"/>
        <end position="720"/>
    </location>
</feature>
<evidence type="ECO:0000259" key="17">
    <source>
        <dbReference type="PROSITE" id="PS50110"/>
    </source>
</evidence>
<feature type="transmembrane region" description="Helical" evidence="14">
    <location>
        <begin position="371"/>
        <end position="388"/>
    </location>
</feature>
<feature type="coiled-coil region" evidence="13">
    <location>
        <begin position="451"/>
        <end position="485"/>
    </location>
</feature>
<proteinExistence type="predicted"/>
<evidence type="ECO:0000256" key="4">
    <source>
        <dbReference type="ARBA" id="ARBA00022679"/>
    </source>
</evidence>
<accession>A0A2K8YWV9</accession>
<keyword evidence="3 12" id="KW-0597">Phosphoprotein</keyword>
<dbReference type="InterPro" id="IPR004358">
    <property type="entry name" value="Sig_transdc_His_kin-like_C"/>
</dbReference>
<dbReference type="Gene3D" id="1.10.10.60">
    <property type="entry name" value="Homeodomain-like"/>
    <property type="match status" value="1"/>
</dbReference>
<evidence type="ECO:0000313" key="18">
    <source>
        <dbReference type="EMBL" id="AUD02083.1"/>
    </source>
</evidence>
<sequence length="1008" mass="112020">MLIKCLVLLRLSSPSMNARPIGFYARALRLFFGTFPVWLALSMPVTQAQPTSLLLTADSLQKGLAGYFLYPMPWRFQAGDNPTWANPALDDHAWQRAKTGNNVGNTPPGWKGVGWFRLHFTLDKPLLGQMMALKINHMGASDIYLDGQRIGGFGQVGHSRATETSYIPNNEPVAFRLDQPGDHVLAVRVSTFHRYLTRKVRYGQGFLSWIAPHDRLAQYTLNMARNNSLNLVLVFGTGLFALLHLFLYLFYPVRVSNLYYSLSLAFFTGASACVYVDNILTNPATLQLICYLMVGLNQAYSVLTVAFIYSICYVSQPRQVWAFCSIGVLLYGIFLVFPTLAMEWVLITFASGCVGEVLRVVWQGIYRKQPGIWLIGVGILAVAVVYGVAAGNGDVLGLWPNNPSGQSWFIAFGLLTLPLCTSLYLAQDFARTNGSLAAQLNQVNALSQKTLAQEAEKLKLVAEQNEVLEQTVQERTEKIQQQANKLREIDAIKSRFFTNLTHEFRTPLTLMLGPAEQVLAETEEPKTKQQVGLLYRNAQRLLQLINQLLDLSKLEAGKTQLTPTSVDLVGLVKGTLLSFESLAHQKQIALHVTASLDQLMMDMDRDKIEKILYNLFSNAIKFTPAGGEVSIGLTDEGVRVEEPWATLVVHDTGVGIPAANLPYVFDQFYQVDASITREQEGFGIGLALTKELVELHGGRIHIDSQQGIGTIVTVRLPIRQEHPIRDGVEHSLPTSYRGVTDPVEDPLPQSSGGADAQLLLIEDNDEVRQFIRSSLGHQYRIIEAINGEEGVRLAQEHVPDLVITDLMMPKLDGYQVCAALKQDERTSHIPIVMLTAKADLDSRIEGLQTGADSYLAKPFHQRELMAQIANLITSRRQLRERFNRDSLWHTGDALPSMEQAFLDRVRTAIDAHLEDEGFSVDQLSDNLGVSRTQLHRKLKALINQSPGDLIRVVRLQRALDLLTRNVATVSEVAYMVGFGNPANFSTSFSRHFGYAPSEVKKKVGSAAS</sequence>
<dbReference type="SMART" id="SM00388">
    <property type="entry name" value="HisKA"/>
    <property type="match status" value="1"/>
</dbReference>
<keyword evidence="4" id="KW-0808">Transferase</keyword>
<keyword evidence="19" id="KW-1185">Reference proteome</keyword>
<feature type="transmembrane region" description="Helical" evidence="14">
    <location>
        <begin position="286"/>
        <end position="308"/>
    </location>
</feature>
<dbReference type="InterPro" id="IPR018060">
    <property type="entry name" value="HTH_AraC"/>
</dbReference>
<evidence type="ECO:0000259" key="15">
    <source>
        <dbReference type="PROSITE" id="PS01124"/>
    </source>
</evidence>
<evidence type="ECO:0000313" key="19">
    <source>
        <dbReference type="Proteomes" id="UP000232883"/>
    </source>
</evidence>
<dbReference type="Pfam" id="PF00072">
    <property type="entry name" value="Response_reg"/>
    <property type="match status" value="1"/>
</dbReference>
<keyword evidence="5" id="KW-0547">Nucleotide-binding</keyword>
<organism evidence="18 19">
    <name type="scientific">Spirosoma pollinicola</name>
    <dbReference type="NCBI Taxonomy" id="2057025"/>
    <lineage>
        <taxon>Bacteria</taxon>
        <taxon>Pseudomonadati</taxon>
        <taxon>Bacteroidota</taxon>
        <taxon>Cytophagia</taxon>
        <taxon>Cytophagales</taxon>
        <taxon>Cytophagaceae</taxon>
        <taxon>Spirosoma</taxon>
    </lineage>
</organism>
<dbReference type="SMART" id="SM00342">
    <property type="entry name" value="HTH_ARAC"/>
    <property type="match status" value="1"/>
</dbReference>
<dbReference type="InterPro" id="IPR003661">
    <property type="entry name" value="HisK_dim/P_dom"/>
</dbReference>
<dbReference type="GO" id="GO:0043565">
    <property type="term" value="F:sequence-specific DNA binding"/>
    <property type="evidence" value="ECO:0007669"/>
    <property type="project" value="InterPro"/>
</dbReference>
<name>A0A2K8YWV9_9BACT</name>
<evidence type="ECO:0000256" key="12">
    <source>
        <dbReference type="PROSITE-ProRule" id="PRU00169"/>
    </source>
</evidence>
<evidence type="ECO:0000256" key="14">
    <source>
        <dbReference type="SAM" id="Phobius"/>
    </source>
</evidence>
<dbReference type="InterPro" id="IPR036890">
    <property type="entry name" value="HATPase_C_sf"/>
</dbReference>
<evidence type="ECO:0000256" key="13">
    <source>
        <dbReference type="SAM" id="Coils"/>
    </source>
</evidence>
<dbReference type="GO" id="GO:0003700">
    <property type="term" value="F:DNA-binding transcription factor activity"/>
    <property type="evidence" value="ECO:0007669"/>
    <property type="project" value="InterPro"/>
</dbReference>
<protein>
    <recommendedName>
        <fullName evidence="2">histidine kinase</fullName>
        <ecNumber evidence="2">2.7.13.3</ecNumber>
    </recommendedName>
</protein>
<dbReference type="PANTHER" id="PTHR43547">
    <property type="entry name" value="TWO-COMPONENT HISTIDINE KINASE"/>
    <property type="match status" value="1"/>
</dbReference>
<dbReference type="SUPFAM" id="SSF55874">
    <property type="entry name" value="ATPase domain of HSP90 chaperone/DNA topoisomerase II/histidine kinase"/>
    <property type="match status" value="1"/>
</dbReference>
<keyword evidence="9" id="KW-0805">Transcription regulation</keyword>
<evidence type="ECO:0000256" key="11">
    <source>
        <dbReference type="ARBA" id="ARBA00023163"/>
    </source>
</evidence>
<dbReference type="OrthoDB" id="9797097at2"/>
<reference evidence="18 19" key="1">
    <citation type="submission" date="2017-11" db="EMBL/GenBank/DDBJ databases">
        <title>Taxonomic description and genome sequences of Spirosoma HA7 sp. nov., isolated from pollen microhabitat of Corylus avellana.</title>
        <authorList>
            <person name="Ambika Manirajan B."/>
            <person name="Suarez C."/>
            <person name="Ratering S."/>
            <person name="Geissler-Plaum R."/>
            <person name="Cardinale M."/>
            <person name="Sylvia S."/>
        </authorList>
    </citation>
    <scope>NUCLEOTIDE SEQUENCE [LARGE SCALE GENOMIC DNA]</scope>
    <source>
        <strain evidence="18 19">HA7</strain>
    </source>
</reference>
<dbReference type="FunFam" id="3.30.565.10:FF:000037">
    <property type="entry name" value="Hybrid sensor histidine kinase/response regulator"/>
    <property type="match status" value="1"/>
</dbReference>
<evidence type="ECO:0000256" key="3">
    <source>
        <dbReference type="ARBA" id="ARBA00022553"/>
    </source>
</evidence>
<keyword evidence="10" id="KW-0238">DNA-binding</keyword>
<keyword evidence="7" id="KW-0067">ATP-binding</keyword>
<feature type="domain" description="HTH araC/xylS-type" evidence="15">
    <location>
        <begin position="903"/>
        <end position="1002"/>
    </location>
</feature>
<keyword evidence="6" id="KW-0418">Kinase</keyword>
<dbReference type="PROSITE" id="PS00041">
    <property type="entry name" value="HTH_ARAC_FAMILY_1"/>
    <property type="match status" value="1"/>
</dbReference>
<evidence type="ECO:0000256" key="10">
    <source>
        <dbReference type="ARBA" id="ARBA00023125"/>
    </source>
</evidence>
<evidence type="ECO:0000256" key="6">
    <source>
        <dbReference type="ARBA" id="ARBA00022777"/>
    </source>
</evidence>
<dbReference type="KEGG" id="spir:CWM47_09795"/>
<evidence type="ECO:0000256" key="1">
    <source>
        <dbReference type="ARBA" id="ARBA00000085"/>
    </source>
</evidence>
<dbReference type="SMART" id="SM00387">
    <property type="entry name" value="HATPase_c"/>
    <property type="match status" value="1"/>
</dbReference>
<keyword evidence="14" id="KW-0472">Membrane</keyword>
<dbReference type="FunFam" id="1.10.287.130:FF:000045">
    <property type="entry name" value="Two-component system sensor histidine kinase/response regulator"/>
    <property type="match status" value="1"/>
</dbReference>